<evidence type="ECO:0000259" key="3">
    <source>
        <dbReference type="Pfam" id="PF26002"/>
    </source>
</evidence>
<reference evidence="5" key="1">
    <citation type="submission" date="2018-05" db="EMBL/GenBank/DDBJ databases">
        <title>Pedobacter paludis sp. nov., isolated from wetland soil.</title>
        <authorList>
            <person name="Zhang Y."/>
        </authorList>
    </citation>
    <scope>NUCLEOTIDE SEQUENCE [LARGE SCALE GENOMIC DNA]</scope>
    <source>
        <strain evidence="5">R-8</strain>
    </source>
</reference>
<evidence type="ECO:0000313" key="4">
    <source>
        <dbReference type="EMBL" id="PWS31793.1"/>
    </source>
</evidence>
<feature type="coiled-coil region" evidence="1">
    <location>
        <begin position="212"/>
        <end position="246"/>
    </location>
</feature>
<gene>
    <name evidence="4" type="ORF">DF947_08315</name>
</gene>
<feature type="transmembrane region" description="Helical" evidence="2">
    <location>
        <begin position="26"/>
        <end position="46"/>
    </location>
</feature>
<evidence type="ECO:0000313" key="5">
    <source>
        <dbReference type="Proteomes" id="UP000245391"/>
    </source>
</evidence>
<dbReference type="Gene3D" id="2.40.30.170">
    <property type="match status" value="1"/>
</dbReference>
<proteinExistence type="predicted"/>
<dbReference type="Pfam" id="PF26002">
    <property type="entry name" value="Beta-barrel_AprE"/>
    <property type="match status" value="1"/>
</dbReference>
<evidence type="ECO:0000256" key="2">
    <source>
        <dbReference type="SAM" id="Phobius"/>
    </source>
</evidence>
<keyword evidence="2" id="KW-1133">Transmembrane helix</keyword>
<keyword evidence="2" id="KW-0812">Transmembrane</keyword>
<dbReference type="PANTHER" id="PTHR30386">
    <property type="entry name" value="MEMBRANE FUSION SUBUNIT OF EMRAB-TOLC MULTIDRUG EFFLUX PUMP"/>
    <property type="match status" value="1"/>
</dbReference>
<comment type="caution">
    <text evidence="4">The sequence shown here is derived from an EMBL/GenBank/DDBJ whole genome shotgun (WGS) entry which is preliminary data.</text>
</comment>
<dbReference type="RefSeq" id="WP_109929265.1">
    <property type="nucleotide sequence ID" value="NZ_QGNY01000003.1"/>
</dbReference>
<name>A0A317F0L0_9SPHI</name>
<evidence type="ECO:0000256" key="1">
    <source>
        <dbReference type="SAM" id="Coils"/>
    </source>
</evidence>
<dbReference type="OrthoDB" id="594147at2"/>
<dbReference type="InterPro" id="IPR058982">
    <property type="entry name" value="Beta-barrel_AprE"/>
</dbReference>
<dbReference type="PANTHER" id="PTHR30386:SF28">
    <property type="entry name" value="EXPORTED PROTEIN"/>
    <property type="match status" value="1"/>
</dbReference>
<protein>
    <submittedName>
        <fullName evidence="4">Secretion protein HlyD</fullName>
    </submittedName>
</protein>
<dbReference type="AlphaFoldDB" id="A0A317F0L0"/>
<dbReference type="InterPro" id="IPR050739">
    <property type="entry name" value="MFP"/>
</dbReference>
<dbReference type="PRINTS" id="PR01490">
    <property type="entry name" value="RTXTOXIND"/>
</dbReference>
<accession>A0A317F0L0</accession>
<organism evidence="4 5">
    <name type="scientific">Pedobacter paludis</name>
    <dbReference type="NCBI Taxonomy" id="2203212"/>
    <lineage>
        <taxon>Bacteria</taxon>
        <taxon>Pseudomonadati</taxon>
        <taxon>Bacteroidota</taxon>
        <taxon>Sphingobacteriia</taxon>
        <taxon>Sphingobacteriales</taxon>
        <taxon>Sphingobacteriaceae</taxon>
        <taxon>Pedobacter</taxon>
    </lineage>
</organism>
<keyword evidence="5" id="KW-1185">Reference proteome</keyword>
<dbReference type="Proteomes" id="UP000245391">
    <property type="component" value="Unassembled WGS sequence"/>
</dbReference>
<sequence>MQLTKEDDLQNTSLLFIHQTRIRSQITYSVTLIAVLAVIGLLPFLYTTVSVKGTGLIQSNIEKIELLAPASGRLISVKLKDNLKVLKGTTLLTIDATLPNQQKNLIGNHEQQIEQQLQDVQILLSNINKPFNSINSEISIGKLSTGLYMASWQQYIETLQNATNAKEQANRIYQRYQILYSKKVVTQAEYEQYQFNYNQSVSDWKMVNKKYKTQWQTESNQYRNELRDLQNQQVQLTDQEKQYSLKATVTGSIQNLTGVQAGAYVYANQKLGEISPDSALLAYCYIKPSDIGLIKKRQHVRFRIDAFNYNQWGLIYGQVLDISDDIIIQNQSPYFRVKCKLDKDFLQLKNGYRGQVKKGMTFSANFTVTKRSLYQLLYDQVDDWLNPNGFKD</sequence>
<dbReference type="EMBL" id="QGNY01000003">
    <property type="protein sequence ID" value="PWS31793.1"/>
    <property type="molecule type" value="Genomic_DNA"/>
</dbReference>
<keyword evidence="1" id="KW-0175">Coiled coil</keyword>
<keyword evidence="2" id="KW-0472">Membrane</keyword>
<feature type="domain" description="AprE-like beta-barrel" evidence="3">
    <location>
        <begin position="282"/>
        <end position="366"/>
    </location>
</feature>